<organism>
    <name type="scientific">Ixodes scapularis</name>
    <name type="common">Black-legged tick</name>
    <name type="synonym">Deer tick</name>
    <dbReference type="NCBI Taxonomy" id="6945"/>
    <lineage>
        <taxon>Eukaryota</taxon>
        <taxon>Metazoa</taxon>
        <taxon>Ecdysozoa</taxon>
        <taxon>Arthropoda</taxon>
        <taxon>Chelicerata</taxon>
        <taxon>Arachnida</taxon>
        <taxon>Acari</taxon>
        <taxon>Parasitiformes</taxon>
        <taxon>Ixodida</taxon>
        <taxon>Ixodoidea</taxon>
        <taxon>Ixodidae</taxon>
        <taxon>Ixodinae</taxon>
        <taxon>Ixodes</taxon>
    </lineage>
</organism>
<dbReference type="InParanoid" id="B7Q003"/>
<dbReference type="VEuPathDB" id="VectorBase:ISCP_000287"/>
<dbReference type="HOGENOM" id="CLU_1662739_0_0_1"/>
<keyword evidence="4" id="KW-1185">Reference proteome</keyword>
<dbReference type="SUPFAM" id="SSF55486">
    <property type="entry name" value="Metalloproteases ('zincins'), catalytic domain"/>
    <property type="match status" value="1"/>
</dbReference>
<evidence type="ECO:0000313" key="3">
    <source>
        <dbReference type="EnsemblMetazoa" id="ISCW010210-PA"/>
    </source>
</evidence>
<dbReference type="AlphaFoldDB" id="B7Q003"/>
<evidence type="ECO:0000313" key="2">
    <source>
        <dbReference type="EMBL" id="EEC12175.1"/>
    </source>
</evidence>
<reference evidence="3" key="2">
    <citation type="submission" date="2020-05" db="UniProtKB">
        <authorList>
            <consortium name="EnsemblMetazoa"/>
        </authorList>
    </citation>
    <scope>IDENTIFICATION</scope>
    <source>
        <strain evidence="3">wikel</strain>
    </source>
</reference>
<reference evidence="2 4" key="1">
    <citation type="submission" date="2008-03" db="EMBL/GenBank/DDBJ databases">
        <title>Annotation of Ixodes scapularis.</title>
        <authorList>
            <consortium name="Ixodes scapularis Genome Project Consortium"/>
            <person name="Caler E."/>
            <person name="Hannick L.I."/>
            <person name="Bidwell S."/>
            <person name="Joardar V."/>
            <person name="Thiagarajan M."/>
            <person name="Amedeo P."/>
            <person name="Galinsky K.J."/>
            <person name="Schobel S."/>
            <person name="Inman J."/>
            <person name="Hostetler J."/>
            <person name="Miller J."/>
            <person name="Hammond M."/>
            <person name="Megy K."/>
            <person name="Lawson D."/>
            <person name="Kodira C."/>
            <person name="Sutton G."/>
            <person name="Meyer J."/>
            <person name="Hill C.A."/>
            <person name="Birren B."/>
            <person name="Nene V."/>
            <person name="Collins F."/>
            <person name="Alarcon-Chaidez F."/>
            <person name="Wikel S."/>
            <person name="Strausberg R."/>
        </authorList>
    </citation>
    <scope>NUCLEOTIDE SEQUENCE [LARGE SCALE GENOMIC DNA]</scope>
    <source>
        <strain evidence="4">Wikel</strain>
        <strain evidence="2">Wikel colony</strain>
    </source>
</reference>
<dbReference type="Proteomes" id="UP000001555">
    <property type="component" value="Unassembled WGS sequence"/>
</dbReference>
<dbReference type="Pfam" id="PF05649">
    <property type="entry name" value="Peptidase_M13_N"/>
    <property type="match status" value="1"/>
</dbReference>
<name>B7Q003_IXOSC</name>
<protein>
    <recommendedName>
        <fullName evidence="1">Peptidase M13 N-terminal domain-containing protein</fullName>
    </recommendedName>
</protein>
<dbReference type="VEuPathDB" id="VectorBase:ISCI010210"/>
<dbReference type="EMBL" id="DS829064">
    <property type="protein sequence ID" value="EEC12175.1"/>
    <property type="molecule type" value="Genomic_DNA"/>
</dbReference>
<dbReference type="Gene3D" id="1.10.1380.10">
    <property type="entry name" value="Neutral endopeptidase , domain2"/>
    <property type="match status" value="1"/>
</dbReference>
<proteinExistence type="predicted"/>
<dbReference type="EnsemblMetazoa" id="ISCW010210-RA">
    <property type="protein sequence ID" value="ISCW010210-PA"/>
    <property type="gene ID" value="ISCW010210"/>
</dbReference>
<dbReference type="OrthoDB" id="6487639at2759"/>
<evidence type="ECO:0000259" key="1">
    <source>
        <dbReference type="Pfam" id="PF05649"/>
    </source>
</evidence>
<dbReference type="VEuPathDB" id="VectorBase:ISCW010210"/>
<dbReference type="GO" id="GO:0006508">
    <property type="term" value="P:proteolysis"/>
    <property type="evidence" value="ECO:0007669"/>
    <property type="project" value="InterPro"/>
</dbReference>
<accession>B7Q003</accession>
<dbReference type="EMBL" id="ABJB010802970">
    <property type="status" value="NOT_ANNOTATED_CDS"/>
    <property type="molecule type" value="Genomic_DNA"/>
</dbReference>
<gene>
    <name evidence="2" type="ORF">IscW_ISCW010210</name>
</gene>
<dbReference type="PaxDb" id="6945-B7Q003"/>
<sequence length="159" mass="17623">MGLGDWPYSPGAGLPGAEAIVELGAATYGFPFFLSLRVAPDPRRSRENLVHVDLPEMVLHSNFLLLRDVGGYAALMKAYAAYAVRTLSLLGVHGAPEQVFADVLQYEIAMAEHASHRTLRELTEFKPENIVSLNSLEPSHTSVRHCKVYLMRYPVVLFL</sequence>
<evidence type="ECO:0000313" key="4">
    <source>
        <dbReference type="Proteomes" id="UP000001555"/>
    </source>
</evidence>
<feature type="domain" description="Peptidase M13 N-terminal" evidence="1">
    <location>
        <begin position="27"/>
        <end position="121"/>
    </location>
</feature>
<dbReference type="InterPro" id="IPR008753">
    <property type="entry name" value="Peptidase_M13_N"/>
</dbReference>
<dbReference type="InterPro" id="IPR042089">
    <property type="entry name" value="Peptidase_M13_dom_2"/>
</dbReference>